<reference evidence="1" key="1">
    <citation type="submission" date="2016-10" db="EMBL/GenBank/DDBJ databases">
        <authorList>
            <person name="See-Too W.S."/>
        </authorList>
    </citation>
    <scope>NUCLEOTIDE SEQUENCE [LARGE SCALE GENOMIC DNA]</scope>
    <source>
        <strain evidence="1">DSM 23997</strain>
    </source>
</reference>
<protein>
    <submittedName>
        <fullName evidence="1">Uncharacterized protein</fullName>
    </submittedName>
</protein>
<evidence type="ECO:0000313" key="1">
    <source>
        <dbReference type="EMBL" id="ANU20795.1"/>
    </source>
</evidence>
<dbReference type="EMBL" id="CP016539">
    <property type="protein sequence ID" value="ANU20795.1"/>
    <property type="molecule type" value="Genomic_DNA"/>
</dbReference>
<gene>
    <name evidence="1" type="ORF">BBI15_11505</name>
</gene>
<sequence>MSRFPRCAQSRVSIVSLILPESPLSLPSASGMNKKFRDAVDSSGRFQAHRMWVMQLARQDIAVSAAEGIG</sequence>
<proteinExistence type="predicted"/>
<dbReference type="Proteomes" id="UP000092650">
    <property type="component" value="Chromosome"/>
</dbReference>
<evidence type="ECO:0000313" key="2">
    <source>
        <dbReference type="Proteomes" id="UP000092650"/>
    </source>
</evidence>
<organism evidence="1 2">
    <name type="scientific">Planococcus plakortidis</name>
    <dbReference type="NCBI Taxonomy" id="1038856"/>
    <lineage>
        <taxon>Bacteria</taxon>
        <taxon>Bacillati</taxon>
        <taxon>Bacillota</taxon>
        <taxon>Bacilli</taxon>
        <taxon>Bacillales</taxon>
        <taxon>Caryophanaceae</taxon>
        <taxon>Planococcus</taxon>
    </lineage>
</organism>
<name>A0A1C7EAT0_9BACL</name>
<accession>A0A1C7EAT0</accession>
<keyword evidence="2" id="KW-1185">Reference proteome</keyword>
<dbReference type="STRING" id="1038856.BBI15_11505"/>
<dbReference type="KEGG" id="ppla:BBI15_11505"/>
<dbReference type="AlphaFoldDB" id="A0A1C7EAT0"/>